<comment type="caution">
    <text evidence="1">The sequence shown here is derived from an EMBL/GenBank/DDBJ whole genome shotgun (WGS) entry which is preliminary data.</text>
</comment>
<dbReference type="STRING" id="1805376.AUK05_03445"/>
<evidence type="ECO:0000313" key="2">
    <source>
        <dbReference type="Proteomes" id="UP000182344"/>
    </source>
</evidence>
<organism evidence="1 2">
    <name type="scientific">Candidatus Shapirobacteria bacterium CG2_30_35_20</name>
    <dbReference type="NCBI Taxonomy" id="1805376"/>
    <lineage>
        <taxon>Bacteria</taxon>
        <taxon>Candidatus Shapironibacteriota</taxon>
    </lineage>
</organism>
<dbReference type="AlphaFoldDB" id="A0A1J5HP61"/>
<dbReference type="Gene3D" id="2.10.260.10">
    <property type="match status" value="1"/>
</dbReference>
<sequence>MTHIRKVIKTGHSLCVTLPTKVIQRLDIKEGDVAQYKVKYSKGTITYVFTGHPRQLSFSIK</sequence>
<dbReference type="InterPro" id="IPR037914">
    <property type="entry name" value="SpoVT-AbrB_sf"/>
</dbReference>
<dbReference type="EMBL" id="MNZO01000050">
    <property type="protein sequence ID" value="OIP86516.1"/>
    <property type="molecule type" value="Genomic_DNA"/>
</dbReference>
<accession>A0A1J5HP61</accession>
<dbReference type="SUPFAM" id="SSF89447">
    <property type="entry name" value="AbrB/MazE/MraZ-like"/>
    <property type="match status" value="1"/>
</dbReference>
<proteinExistence type="predicted"/>
<evidence type="ECO:0000313" key="1">
    <source>
        <dbReference type="EMBL" id="OIP86516.1"/>
    </source>
</evidence>
<reference evidence="1 2" key="1">
    <citation type="journal article" date="2016" name="Environ. Microbiol.">
        <title>Genomic resolution of a cold subsurface aquifer community provides metabolic insights for novel microbes adapted to high CO concentrations.</title>
        <authorList>
            <person name="Probst A.J."/>
            <person name="Castelle C.J."/>
            <person name="Singh A."/>
            <person name="Brown C.T."/>
            <person name="Anantharaman K."/>
            <person name="Sharon I."/>
            <person name="Hug L.A."/>
            <person name="Burstein D."/>
            <person name="Emerson J.B."/>
            <person name="Thomas B.C."/>
            <person name="Banfield J.F."/>
        </authorList>
    </citation>
    <scope>NUCLEOTIDE SEQUENCE [LARGE SCALE GENOMIC DNA]</scope>
    <source>
        <strain evidence="1">CG2_30_35_20</strain>
    </source>
</reference>
<protein>
    <recommendedName>
        <fullName evidence="3">SpoVT-AbrB domain-containing protein</fullName>
    </recommendedName>
</protein>
<name>A0A1J5HP61_9BACT</name>
<evidence type="ECO:0008006" key="3">
    <source>
        <dbReference type="Google" id="ProtNLM"/>
    </source>
</evidence>
<dbReference type="Proteomes" id="UP000182344">
    <property type="component" value="Unassembled WGS sequence"/>
</dbReference>
<gene>
    <name evidence="1" type="ORF">AUK05_03445</name>
</gene>